<protein>
    <submittedName>
        <fullName evidence="1">Uncharacterized protein</fullName>
    </submittedName>
</protein>
<accession>A0A0C2YBL5</accession>
<keyword evidence="2" id="KW-1185">Reference proteome</keyword>
<reference evidence="1 2" key="1">
    <citation type="submission" date="2014-04" db="EMBL/GenBank/DDBJ databases">
        <authorList>
            <consortium name="DOE Joint Genome Institute"/>
            <person name="Kuo A."/>
            <person name="Gay G."/>
            <person name="Dore J."/>
            <person name="Kohler A."/>
            <person name="Nagy L.G."/>
            <person name="Floudas D."/>
            <person name="Copeland A."/>
            <person name="Barry K.W."/>
            <person name="Cichocki N."/>
            <person name="Veneault-Fourrey C."/>
            <person name="LaButti K."/>
            <person name="Lindquist E.A."/>
            <person name="Lipzen A."/>
            <person name="Lundell T."/>
            <person name="Morin E."/>
            <person name="Murat C."/>
            <person name="Sun H."/>
            <person name="Tunlid A."/>
            <person name="Henrissat B."/>
            <person name="Grigoriev I.V."/>
            <person name="Hibbett D.S."/>
            <person name="Martin F."/>
            <person name="Nordberg H.P."/>
            <person name="Cantor M.N."/>
            <person name="Hua S.X."/>
        </authorList>
    </citation>
    <scope>NUCLEOTIDE SEQUENCE [LARGE SCALE GENOMIC DNA]</scope>
    <source>
        <strain evidence="2">h7</strain>
    </source>
</reference>
<dbReference type="Proteomes" id="UP000053424">
    <property type="component" value="Unassembled WGS sequence"/>
</dbReference>
<proteinExistence type="predicted"/>
<dbReference type="EMBL" id="KN831770">
    <property type="protein sequence ID" value="KIM47228.1"/>
    <property type="molecule type" value="Genomic_DNA"/>
</dbReference>
<organism evidence="1 2">
    <name type="scientific">Hebeloma cylindrosporum</name>
    <dbReference type="NCBI Taxonomy" id="76867"/>
    <lineage>
        <taxon>Eukaryota</taxon>
        <taxon>Fungi</taxon>
        <taxon>Dikarya</taxon>
        <taxon>Basidiomycota</taxon>
        <taxon>Agaricomycotina</taxon>
        <taxon>Agaricomycetes</taxon>
        <taxon>Agaricomycetidae</taxon>
        <taxon>Agaricales</taxon>
        <taxon>Agaricineae</taxon>
        <taxon>Hymenogastraceae</taxon>
        <taxon>Hebeloma</taxon>
    </lineage>
</organism>
<dbReference type="HOGENOM" id="CLU_946835_0_0_1"/>
<gene>
    <name evidence="1" type="ORF">M413DRAFT_23462</name>
</gene>
<evidence type="ECO:0000313" key="2">
    <source>
        <dbReference type="Proteomes" id="UP000053424"/>
    </source>
</evidence>
<name>A0A0C2YBL5_HEBCY</name>
<sequence length="294" mass="34154">MEFSLRRPDTCFAYPWSGVSLFCLVPEFLLAIKTLSFDSANEVYHQKLGEVLDFFVSKLPLYYSSRQLTLLVTLLDIPPYFFRATSILSDTVPLPSRLKTLDSDAFGLHSFFSHADARPNWTIFAHFLDSDHPMALDGQKYATASFVCLKLLFKHYQAPPFQARRPSSWLLGRHSRAHKAHHHQHSGRHHTAAPAEIKDYQSVRFYWHFRTTRMTQKCRNALYSRLLKNVDNDRVRSSHLQFILEKSSHSDDILNFGRRIMFRLAYFSRKHPSYIKEVILALAKYIQRVTGGNG</sequence>
<evidence type="ECO:0000313" key="1">
    <source>
        <dbReference type="EMBL" id="KIM47228.1"/>
    </source>
</evidence>
<dbReference type="AlphaFoldDB" id="A0A0C2YBL5"/>
<reference evidence="2" key="2">
    <citation type="submission" date="2015-01" db="EMBL/GenBank/DDBJ databases">
        <title>Evolutionary Origins and Diversification of the Mycorrhizal Mutualists.</title>
        <authorList>
            <consortium name="DOE Joint Genome Institute"/>
            <consortium name="Mycorrhizal Genomics Consortium"/>
            <person name="Kohler A."/>
            <person name="Kuo A."/>
            <person name="Nagy L.G."/>
            <person name="Floudas D."/>
            <person name="Copeland A."/>
            <person name="Barry K.W."/>
            <person name="Cichocki N."/>
            <person name="Veneault-Fourrey C."/>
            <person name="LaButti K."/>
            <person name="Lindquist E.A."/>
            <person name="Lipzen A."/>
            <person name="Lundell T."/>
            <person name="Morin E."/>
            <person name="Murat C."/>
            <person name="Riley R."/>
            <person name="Ohm R."/>
            <person name="Sun H."/>
            <person name="Tunlid A."/>
            <person name="Henrissat B."/>
            <person name="Grigoriev I.V."/>
            <person name="Hibbett D.S."/>
            <person name="Martin F."/>
        </authorList>
    </citation>
    <scope>NUCLEOTIDE SEQUENCE [LARGE SCALE GENOMIC DNA]</scope>
    <source>
        <strain evidence="2">h7</strain>
    </source>
</reference>